<dbReference type="InterPro" id="IPR002110">
    <property type="entry name" value="Ankyrin_rpt"/>
</dbReference>
<evidence type="ECO:0000313" key="5">
    <source>
        <dbReference type="Proteomes" id="UP001470230"/>
    </source>
</evidence>
<dbReference type="PROSITE" id="PS50088">
    <property type="entry name" value="ANK_REPEAT"/>
    <property type="match status" value="1"/>
</dbReference>
<keyword evidence="2 3" id="KW-0040">ANK repeat</keyword>
<dbReference type="PANTHER" id="PTHR24198:SF165">
    <property type="entry name" value="ANKYRIN REPEAT-CONTAINING PROTEIN-RELATED"/>
    <property type="match status" value="1"/>
</dbReference>
<keyword evidence="1" id="KW-0677">Repeat</keyword>
<dbReference type="PANTHER" id="PTHR24198">
    <property type="entry name" value="ANKYRIN REPEAT AND PROTEIN KINASE DOMAIN-CONTAINING PROTEIN"/>
    <property type="match status" value="1"/>
</dbReference>
<reference evidence="4 5" key="1">
    <citation type="submission" date="2024-04" db="EMBL/GenBank/DDBJ databases">
        <title>Tritrichomonas musculus Genome.</title>
        <authorList>
            <person name="Alves-Ferreira E."/>
            <person name="Grigg M."/>
            <person name="Lorenzi H."/>
            <person name="Galac M."/>
        </authorList>
    </citation>
    <scope>NUCLEOTIDE SEQUENCE [LARGE SCALE GENOMIC DNA]</scope>
    <source>
        <strain evidence="4 5">EAF2021</strain>
    </source>
</reference>
<evidence type="ECO:0000313" key="4">
    <source>
        <dbReference type="EMBL" id="KAK8878169.1"/>
    </source>
</evidence>
<dbReference type="Gene3D" id="1.25.40.20">
    <property type="entry name" value="Ankyrin repeat-containing domain"/>
    <property type="match status" value="2"/>
</dbReference>
<dbReference type="Pfam" id="PF12796">
    <property type="entry name" value="Ank_2"/>
    <property type="match status" value="2"/>
</dbReference>
<evidence type="ECO:0000256" key="1">
    <source>
        <dbReference type="ARBA" id="ARBA00022737"/>
    </source>
</evidence>
<dbReference type="EMBL" id="JAPFFF010000011">
    <property type="protein sequence ID" value="KAK8878169.1"/>
    <property type="molecule type" value="Genomic_DNA"/>
</dbReference>
<evidence type="ECO:0000256" key="2">
    <source>
        <dbReference type="ARBA" id="ARBA00023043"/>
    </source>
</evidence>
<feature type="repeat" description="ANK" evidence="3">
    <location>
        <begin position="628"/>
        <end position="661"/>
    </location>
</feature>
<gene>
    <name evidence="4" type="ORF">M9Y10_004934</name>
</gene>
<proteinExistence type="predicted"/>
<accession>A0ABR2JK35</accession>
<dbReference type="SUPFAM" id="SSF48403">
    <property type="entry name" value="Ankyrin repeat"/>
    <property type="match status" value="2"/>
</dbReference>
<dbReference type="Proteomes" id="UP001470230">
    <property type="component" value="Unassembled WGS sequence"/>
</dbReference>
<organism evidence="4 5">
    <name type="scientific">Tritrichomonas musculus</name>
    <dbReference type="NCBI Taxonomy" id="1915356"/>
    <lineage>
        <taxon>Eukaryota</taxon>
        <taxon>Metamonada</taxon>
        <taxon>Parabasalia</taxon>
        <taxon>Tritrichomonadida</taxon>
        <taxon>Tritrichomonadidae</taxon>
        <taxon>Tritrichomonas</taxon>
    </lineage>
</organism>
<protein>
    <recommendedName>
        <fullName evidence="6">DUF3447 domain-containing protein</fullName>
    </recommendedName>
</protein>
<sequence length="767" mass="88775">MDEKKRYDPKKISKAQEIATIQRYIFNLNKENYASSLSYFSESPFITDSSYHEIFLRNILWAFQLRPKSIVKLFELFLWFSTQIEDNIFYSVLLSFFIRCHSNFESHSQFIYDFFCFIFQLLDNSFDFESIDEKYIKTFCEKLLNLNESENTKIQSELTFQKDDILSIIYRDDIQKFTELSSRPEFNINSTITIQNPILFSVKKDMSLFEVAACLGSVQIFKYIMINGGIIENQGQFPKLAIQGGNSEIIRIVEQKGLPFNEEEIGEASYFHQIDILQWILDSHKIKDVTLAIKKSATSNFFDGILFFENNKDEYSNIFYNCPDLIEWAALSGSLDVLNFLLSNNANQLNNTIFSVVTYGELTSANLLKDQFHSCINNCKSKRIKSRPIHIATHNKLNGHFVSDVFMCRFLIDNFPELDINAQDQYGSTVLHLSIRYDHLDTFKLFMANEKIDVNLCDYGDSSPLHEAICSDNIIFTKILLEDERTNINLVDQNGKTPIIEALDSDKAEYVKLFLNSNKPIDKFTDIVNESILTKTSSPDISNLLIYSDNFEINNPEVVQTVIDNIIQAQIYQLLELFIKQSRFNINLKFGEELKTVLHLCCSIKPLYHFIPLILERKDLDINLHDKNGLTPLHEAMRSQDNDYSVFLIRDPRIDINALDNGNQTALHYAASNWSRVPLTDLLLHPKINVNIIDKDGKTALFVACELGVVDNVEILLNDYKIDTEIEIETIQMAGRKGHIEVVNVYRKYQNTILKSKQQQESRCFIH</sequence>
<dbReference type="InterPro" id="IPR036770">
    <property type="entry name" value="Ankyrin_rpt-contain_sf"/>
</dbReference>
<keyword evidence="5" id="KW-1185">Reference proteome</keyword>
<name>A0ABR2JK35_9EUKA</name>
<evidence type="ECO:0008006" key="6">
    <source>
        <dbReference type="Google" id="ProtNLM"/>
    </source>
</evidence>
<evidence type="ECO:0000256" key="3">
    <source>
        <dbReference type="PROSITE-ProRule" id="PRU00023"/>
    </source>
</evidence>
<dbReference type="SMART" id="SM00248">
    <property type="entry name" value="ANK"/>
    <property type="match status" value="10"/>
</dbReference>
<comment type="caution">
    <text evidence="4">The sequence shown here is derived from an EMBL/GenBank/DDBJ whole genome shotgun (WGS) entry which is preliminary data.</text>
</comment>